<dbReference type="Proteomes" id="UP000324162">
    <property type="component" value="Unassembled WGS sequence"/>
</dbReference>
<accession>A0A063KQ03</accession>
<proteinExistence type="predicted"/>
<keyword evidence="2" id="KW-0560">Oxidoreductase</keyword>
<dbReference type="EMBL" id="SEUK01000055">
    <property type="protein sequence ID" value="KAA1157021.1"/>
    <property type="molecule type" value="Genomic_DNA"/>
</dbReference>
<evidence type="ECO:0000313" key="4">
    <source>
        <dbReference type="EMBL" id="KDC50556.1"/>
    </source>
</evidence>
<evidence type="ECO:0000313" key="2">
    <source>
        <dbReference type="EMBL" id="KAA1157021.1"/>
    </source>
</evidence>
<dbReference type="GO" id="GO:0004497">
    <property type="term" value="F:monooxygenase activity"/>
    <property type="evidence" value="ECO:0007669"/>
    <property type="project" value="UniProtKB-KW"/>
</dbReference>
<reference evidence="4 5" key="1">
    <citation type="submission" date="2014-04" db="EMBL/GenBank/DDBJ databases">
        <title>Pseudoalteromonas galatheae sp. nov., isolated from a deep-sea polychaete near Canal Concepcion, Chile.</title>
        <authorList>
            <person name="Machado H.R."/>
            <person name="Gram L."/>
            <person name="Vynne N.G."/>
        </authorList>
    </citation>
    <scope>NUCLEOTIDE SEQUENCE [LARGE SCALE GENOMIC DNA]</scope>
    <source>
        <strain evidence="4 5">KMM216</strain>
    </source>
</reference>
<name>A0A063KQ03_9GAMM</name>
<evidence type="ECO:0000313" key="7">
    <source>
        <dbReference type="Proteomes" id="UP000324162"/>
    </source>
</evidence>
<dbReference type="EMBL" id="JJNZ01000037">
    <property type="protein sequence ID" value="KDC50556.1"/>
    <property type="molecule type" value="Genomic_DNA"/>
</dbReference>
<dbReference type="InterPro" id="IPR011008">
    <property type="entry name" value="Dimeric_a/b-barrel"/>
</dbReference>
<dbReference type="AlphaFoldDB" id="A0A063KQ03"/>
<gene>
    <name evidence="4" type="ORF">DC53_11910</name>
    <name evidence="2" type="ORF">EU508_19060</name>
    <name evidence="3" type="ORF">EU509_05160</name>
</gene>
<feature type="domain" description="ABM" evidence="1">
    <location>
        <begin position="2"/>
        <end position="91"/>
    </location>
</feature>
<dbReference type="EMBL" id="SEUJ01000059">
    <property type="protein sequence ID" value="KAA1161155.1"/>
    <property type="molecule type" value="Genomic_DNA"/>
</dbReference>
<reference evidence="6 7" key="2">
    <citation type="submission" date="2019-01" db="EMBL/GenBank/DDBJ databases">
        <title>Genome sequences of marine Pseudoalteromonas species.</title>
        <authorList>
            <person name="Boraston A.B."/>
            <person name="Hehemann J.-H."/>
            <person name="Vickers C.J."/>
            <person name="Salama-Alber O."/>
            <person name="Abe K."/>
            <person name="Hettle A.J."/>
        </authorList>
    </citation>
    <scope>NUCLEOTIDE SEQUENCE [LARGE SCALE GENOMIC DNA]</scope>
    <source>
        <strain evidence="2 7">PS42</strain>
        <strain evidence="3 6">PS47</strain>
    </source>
</reference>
<dbReference type="RefSeq" id="WP_007378673.1">
    <property type="nucleotide sequence ID" value="NZ_JBBMQV010000011.1"/>
</dbReference>
<keyword evidence="2" id="KW-0503">Monooxygenase</keyword>
<evidence type="ECO:0000259" key="1">
    <source>
        <dbReference type="PROSITE" id="PS51725"/>
    </source>
</evidence>
<dbReference type="Proteomes" id="UP000027154">
    <property type="component" value="Unassembled WGS sequence"/>
</dbReference>
<sequence length="95" mass="10636">MLTVIAALSCKNIDADVMLTALENLQKSSRQEVGCLRYELSVKSDDEHTDYVVSEQWASDEHFEAHKNEPHFKAFGMQVTGLLTNSSIDVYKSIG</sequence>
<dbReference type="PANTHER" id="PTHR33336:SF15">
    <property type="entry name" value="ABM DOMAIN-CONTAINING PROTEIN"/>
    <property type="match status" value="1"/>
</dbReference>
<evidence type="ECO:0000313" key="6">
    <source>
        <dbReference type="Proteomes" id="UP000322915"/>
    </source>
</evidence>
<dbReference type="PANTHER" id="PTHR33336">
    <property type="entry name" value="QUINOL MONOOXYGENASE YGIN-RELATED"/>
    <property type="match status" value="1"/>
</dbReference>
<dbReference type="PROSITE" id="PS51725">
    <property type="entry name" value="ABM"/>
    <property type="match status" value="1"/>
</dbReference>
<dbReference type="InterPro" id="IPR007138">
    <property type="entry name" value="ABM_dom"/>
</dbReference>
<keyword evidence="6" id="KW-1185">Reference proteome</keyword>
<dbReference type="Pfam" id="PF03992">
    <property type="entry name" value="ABM"/>
    <property type="match status" value="1"/>
</dbReference>
<evidence type="ECO:0000313" key="3">
    <source>
        <dbReference type="EMBL" id="KAA1161155.1"/>
    </source>
</evidence>
<organism evidence="4 5">
    <name type="scientific">Pseudoalteromonas fuliginea</name>
    <dbReference type="NCBI Taxonomy" id="1872678"/>
    <lineage>
        <taxon>Bacteria</taxon>
        <taxon>Pseudomonadati</taxon>
        <taxon>Pseudomonadota</taxon>
        <taxon>Gammaproteobacteria</taxon>
        <taxon>Alteromonadales</taxon>
        <taxon>Pseudoalteromonadaceae</taxon>
        <taxon>Pseudoalteromonas</taxon>
    </lineage>
</organism>
<dbReference type="InterPro" id="IPR050744">
    <property type="entry name" value="AI-2_Isomerase_LsrG"/>
</dbReference>
<dbReference type="OrthoDB" id="9812192at2"/>
<comment type="caution">
    <text evidence="4">The sequence shown here is derived from an EMBL/GenBank/DDBJ whole genome shotgun (WGS) entry which is preliminary data.</text>
</comment>
<dbReference type="Gene3D" id="3.30.70.100">
    <property type="match status" value="1"/>
</dbReference>
<dbReference type="Proteomes" id="UP000322915">
    <property type="component" value="Unassembled WGS sequence"/>
</dbReference>
<protein>
    <submittedName>
        <fullName evidence="2">Antibiotic biosynthesis monooxygenase</fullName>
    </submittedName>
</protein>
<evidence type="ECO:0000313" key="5">
    <source>
        <dbReference type="Proteomes" id="UP000027154"/>
    </source>
</evidence>
<dbReference type="SUPFAM" id="SSF54909">
    <property type="entry name" value="Dimeric alpha+beta barrel"/>
    <property type="match status" value="1"/>
</dbReference>